<dbReference type="InterPro" id="IPR033116">
    <property type="entry name" value="TRYPSIN_SER"/>
</dbReference>
<sequence>MGRGSEGRTGTARRGALLRLVVTSAVTALAGLHPVAASAEEQPEARVLGGADSTTDDAPWVVALTDGYGHQFCGGTLVSPVKVVTAAHCAMDPTTGAQRPPKELRAIAGRTDLRTQRGVVAEVERIWVHPGFRDYTRGSDVAVLTLRQPVPQRPLAMVGQGEAAPYRPGSMARVYGWGRTSESGPPSDTLRSVEIPVTTDEACRSAYPNYDAQSMFCAGVPAGGTDACAGDSGGPLVAGGRLIGVVSYGTGCGRPNTPGVYTRLSSYAGELPVQS</sequence>
<dbReference type="InterPro" id="IPR001254">
    <property type="entry name" value="Trypsin_dom"/>
</dbReference>
<name>A0A840QAJ0_9PSEU</name>
<evidence type="ECO:0000256" key="3">
    <source>
        <dbReference type="RuleBase" id="RU363034"/>
    </source>
</evidence>
<evidence type="ECO:0000256" key="2">
    <source>
        <dbReference type="ARBA" id="ARBA00023157"/>
    </source>
</evidence>
<dbReference type="InterPro" id="IPR018114">
    <property type="entry name" value="TRYPSIN_HIS"/>
</dbReference>
<dbReference type="FunFam" id="2.40.10.10:FF:000068">
    <property type="entry name" value="transmembrane protease serine 2"/>
    <property type="match status" value="1"/>
</dbReference>
<keyword evidence="3" id="KW-0378">Hydrolase</keyword>
<dbReference type="FunFam" id="2.40.10.10:FF:000002">
    <property type="entry name" value="Transmembrane protease serine"/>
    <property type="match status" value="1"/>
</dbReference>
<accession>A0A840QAJ0</accession>
<evidence type="ECO:0000313" key="6">
    <source>
        <dbReference type="Proteomes" id="UP000584374"/>
    </source>
</evidence>
<evidence type="ECO:0000313" key="5">
    <source>
        <dbReference type="EMBL" id="MBB5155579.1"/>
    </source>
</evidence>
<dbReference type="InterPro" id="IPR009003">
    <property type="entry name" value="Peptidase_S1_PA"/>
</dbReference>
<proteinExistence type="inferred from homology"/>
<dbReference type="PANTHER" id="PTHR24276">
    <property type="entry name" value="POLYSERASE-RELATED"/>
    <property type="match status" value="1"/>
</dbReference>
<keyword evidence="3" id="KW-0720">Serine protease</keyword>
<dbReference type="PROSITE" id="PS00134">
    <property type="entry name" value="TRYPSIN_HIS"/>
    <property type="match status" value="1"/>
</dbReference>
<dbReference type="SUPFAM" id="SSF50494">
    <property type="entry name" value="Trypsin-like serine proteases"/>
    <property type="match status" value="1"/>
</dbReference>
<keyword evidence="2" id="KW-1015">Disulfide bond</keyword>
<dbReference type="InterPro" id="IPR050430">
    <property type="entry name" value="Peptidase_S1"/>
</dbReference>
<dbReference type="GO" id="GO:0004252">
    <property type="term" value="F:serine-type endopeptidase activity"/>
    <property type="evidence" value="ECO:0007669"/>
    <property type="project" value="InterPro"/>
</dbReference>
<keyword evidence="3 5" id="KW-0645">Protease</keyword>
<comment type="similarity">
    <text evidence="1">Belongs to the peptidase S1 family.</text>
</comment>
<dbReference type="Pfam" id="PF00089">
    <property type="entry name" value="Trypsin"/>
    <property type="match status" value="1"/>
</dbReference>
<evidence type="ECO:0000259" key="4">
    <source>
        <dbReference type="PROSITE" id="PS50240"/>
    </source>
</evidence>
<dbReference type="PROSITE" id="PS50240">
    <property type="entry name" value="TRYPSIN_DOM"/>
    <property type="match status" value="1"/>
</dbReference>
<dbReference type="EMBL" id="JACHIW010000001">
    <property type="protein sequence ID" value="MBB5155579.1"/>
    <property type="molecule type" value="Genomic_DNA"/>
</dbReference>
<comment type="caution">
    <text evidence="5">The sequence shown here is derived from an EMBL/GenBank/DDBJ whole genome shotgun (WGS) entry which is preliminary data.</text>
</comment>
<keyword evidence="6" id="KW-1185">Reference proteome</keyword>
<dbReference type="GO" id="GO:0006508">
    <property type="term" value="P:proteolysis"/>
    <property type="evidence" value="ECO:0007669"/>
    <property type="project" value="UniProtKB-KW"/>
</dbReference>
<evidence type="ECO:0000256" key="1">
    <source>
        <dbReference type="ARBA" id="ARBA00007664"/>
    </source>
</evidence>
<dbReference type="Gene3D" id="2.40.10.10">
    <property type="entry name" value="Trypsin-like serine proteases"/>
    <property type="match status" value="1"/>
</dbReference>
<gene>
    <name evidence="5" type="ORF">BJ970_003113</name>
</gene>
<dbReference type="SMART" id="SM00020">
    <property type="entry name" value="Tryp_SPc"/>
    <property type="match status" value="1"/>
</dbReference>
<dbReference type="Proteomes" id="UP000584374">
    <property type="component" value="Unassembled WGS sequence"/>
</dbReference>
<reference evidence="5 6" key="1">
    <citation type="submission" date="2020-08" db="EMBL/GenBank/DDBJ databases">
        <title>Sequencing the genomes of 1000 actinobacteria strains.</title>
        <authorList>
            <person name="Klenk H.-P."/>
        </authorList>
    </citation>
    <scope>NUCLEOTIDE SEQUENCE [LARGE SCALE GENOMIC DNA]</scope>
    <source>
        <strain evidence="5 6">DSM 45584</strain>
    </source>
</reference>
<organism evidence="5 6">
    <name type="scientific">Saccharopolyspora phatthalungensis</name>
    <dbReference type="NCBI Taxonomy" id="664693"/>
    <lineage>
        <taxon>Bacteria</taxon>
        <taxon>Bacillati</taxon>
        <taxon>Actinomycetota</taxon>
        <taxon>Actinomycetes</taxon>
        <taxon>Pseudonocardiales</taxon>
        <taxon>Pseudonocardiaceae</taxon>
        <taxon>Saccharopolyspora</taxon>
    </lineage>
</organism>
<dbReference type="PROSITE" id="PS00135">
    <property type="entry name" value="TRYPSIN_SER"/>
    <property type="match status" value="1"/>
</dbReference>
<dbReference type="InterPro" id="IPR043504">
    <property type="entry name" value="Peptidase_S1_PA_chymotrypsin"/>
</dbReference>
<protein>
    <submittedName>
        <fullName evidence="5">Secreted trypsin-like serine protease</fullName>
    </submittedName>
</protein>
<dbReference type="InterPro" id="IPR001314">
    <property type="entry name" value="Peptidase_S1A"/>
</dbReference>
<dbReference type="RefSeq" id="WP_312864261.1">
    <property type="nucleotide sequence ID" value="NZ_JACHIW010000001.1"/>
</dbReference>
<dbReference type="AlphaFoldDB" id="A0A840QAJ0"/>
<feature type="domain" description="Peptidase S1" evidence="4">
    <location>
        <begin position="47"/>
        <end position="275"/>
    </location>
</feature>
<dbReference type="PANTHER" id="PTHR24276:SF98">
    <property type="entry name" value="FI18310P1-RELATED"/>
    <property type="match status" value="1"/>
</dbReference>
<dbReference type="CDD" id="cd00190">
    <property type="entry name" value="Tryp_SPc"/>
    <property type="match status" value="1"/>
</dbReference>
<dbReference type="PRINTS" id="PR00722">
    <property type="entry name" value="CHYMOTRYPSIN"/>
</dbReference>